<proteinExistence type="predicted"/>
<dbReference type="PANTHER" id="PTHR30222:SF2">
    <property type="entry name" value="ABC TRANSPORTER SUBSTRATE-BINDING PROTEIN"/>
    <property type="match status" value="1"/>
</dbReference>
<evidence type="ECO:0000313" key="4">
    <source>
        <dbReference type="Proteomes" id="UP000539350"/>
    </source>
</evidence>
<feature type="chain" id="PRO_5030601590" evidence="2">
    <location>
        <begin position="29"/>
        <end position="368"/>
    </location>
</feature>
<gene>
    <name evidence="3" type="ORF">H2508_00715</name>
</gene>
<reference evidence="3 4" key="1">
    <citation type="submission" date="2020-07" db="EMBL/GenBank/DDBJ databases">
        <title>Halieaceae bacterium, F7430, whole genome shotgun sequencing project.</title>
        <authorList>
            <person name="Jiang S."/>
            <person name="Liu Z.W."/>
            <person name="Du Z.J."/>
        </authorList>
    </citation>
    <scope>NUCLEOTIDE SEQUENCE [LARGE SCALE GENOMIC DNA]</scope>
    <source>
        <strain evidence="3 4">F7430</strain>
    </source>
</reference>
<dbReference type="PANTHER" id="PTHR30222">
    <property type="entry name" value="SPERMIDINE/PUTRESCINE-BINDING PERIPLASMIC PROTEIN"/>
    <property type="match status" value="1"/>
</dbReference>
<dbReference type="Gene3D" id="3.40.190.10">
    <property type="entry name" value="Periplasmic binding protein-like II"/>
    <property type="match status" value="2"/>
</dbReference>
<organism evidence="3 4">
    <name type="scientific">Sediminihaliea albiluteola</name>
    <dbReference type="NCBI Taxonomy" id="2758564"/>
    <lineage>
        <taxon>Bacteria</taxon>
        <taxon>Pseudomonadati</taxon>
        <taxon>Pseudomonadota</taxon>
        <taxon>Gammaproteobacteria</taxon>
        <taxon>Cellvibrionales</taxon>
        <taxon>Halieaceae</taxon>
        <taxon>Sediminihaliea</taxon>
    </lineage>
</organism>
<dbReference type="Proteomes" id="UP000539350">
    <property type="component" value="Unassembled WGS sequence"/>
</dbReference>
<keyword evidence="1 2" id="KW-0732">Signal</keyword>
<comment type="caution">
    <text evidence="3">The sequence shown here is derived from an EMBL/GenBank/DDBJ whole genome shotgun (WGS) entry which is preliminary data.</text>
</comment>
<evidence type="ECO:0000256" key="2">
    <source>
        <dbReference type="SAM" id="SignalP"/>
    </source>
</evidence>
<keyword evidence="4" id="KW-1185">Reference proteome</keyword>
<accession>A0A7W2TTG9</accession>
<dbReference type="CDD" id="cd13589">
    <property type="entry name" value="PBP2_polyamine_RpCGA009"/>
    <property type="match status" value="1"/>
</dbReference>
<feature type="signal peptide" evidence="2">
    <location>
        <begin position="1"/>
        <end position="28"/>
    </location>
</feature>
<evidence type="ECO:0000313" key="3">
    <source>
        <dbReference type="EMBL" id="MBA6411641.1"/>
    </source>
</evidence>
<dbReference type="EMBL" id="JACFXU010000010">
    <property type="protein sequence ID" value="MBA6411641.1"/>
    <property type="molecule type" value="Genomic_DNA"/>
</dbReference>
<dbReference type="InterPro" id="IPR006059">
    <property type="entry name" value="SBP"/>
</dbReference>
<dbReference type="SUPFAM" id="SSF53850">
    <property type="entry name" value="Periplasmic binding protein-like II"/>
    <property type="match status" value="1"/>
</dbReference>
<dbReference type="Pfam" id="PF13416">
    <property type="entry name" value="SBP_bac_8"/>
    <property type="match status" value="1"/>
</dbReference>
<evidence type="ECO:0000256" key="1">
    <source>
        <dbReference type="ARBA" id="ARBA00022729"/>
    </source>
</evidence>
<sequence length="368" mass="41124">MKPALAGLKRYCVAALWLSALLAQPATAQQSLNVVSWDGAYVKSQILGFIRPYEEATGHRINVIQYSGGIDTIRQQVRAWNVSWDVVDLELFDAMRACKEGLLETIDHSILTPAPDGTPAAEDFIELGQTPCGVGNVVGSTVVGYRQNSFKQKPTQLEDLFDLKRFPGRRGLRKSPKGNLEWALISDGVAVDEVYPLLSTEAGLKRAFAVLDKIKPHVDWWETGQQAVHMLESGRVAMSSVYSGRIAAAAERGQPLEILWDHQIWYYDVWAIPKNGRNTELAMDFVRHASSTESLAAQARYIPYGPLRRSSVALLEPALREQLPTSQKHLATAVKLDAKWWSEHLDSIAPRFSRWLERPVMVPKSLPR</sequence>
<dbReference type="AlphaFoldDB" id="A0A7W2TTG9"/>
<protein>
    <submittedName>
        <fullName evidence="3">ABC transporter substrate-binding protein</fullName>
    </submittedName>
</protein>
<dbReference type="RefSeq" id="WP_182168504.1">
    <property type="nucleotide sequence ID" value="NZ_JACFXU010000010.1"/>
</dbReference>
<name>A0A7W2TTG9_9GAMM</name>